<dbReference type="PROSITE" id="PS51471">
    <property type="entry name" value="FE2OG_OXY"/>
    <property type="match status" value="1"/>
</dbReference>
<proteinExistence type="predicted"/>
<comment type="cofactor">
    <cofactor evidence="1">
        <name>L-ascorbate</name>
        <dbReference type="ChEBI" id="CHEBI:38290"/>
    </cofactor>
</comment>
<dbReference type="EMBL" id="UYSU01033239">
    <property type="protein sequence ID" value="VDL91804.1"/>
    <property type="molecule type" value="Genomic_DNA"/>
</dbReference>
<dbReference type="Gene3D" id="2.60.120.620">
    <property type="entry name" value="q2cbj1_9rhob like domain"/>
    <property type="match status" value="1"/>
</dbReference>
<name>A0A183SMH1_SCHSO</name>
<keyword evidence="3" id="KW-0223">Dioxygenase</keyword>
<dbReference type="Proteomes" id="UP000275846">
    <property type="component" value="Unassembled WGS sequence"/>
</dbReference>
<dbReference type="AlphaFoldDB" id="A0A183SMH1"/>
<sequence>MEIIALRGREDDASRRFVRSAEVFGYDYHVIDLEEYGPKTSAVKDEVKLTELKHYLDSLPQPLPSQVLVLDSHASILITSPSKLLRAAEALKADFIFIYQNETTSDDSDEEAMRSLPRASDLFRGMFATTNLLKLAIPEVPSSLSPDYTQACLSSIKGMDSSVSVIVDSESKFFQLVTRDSERISTRYEGDIAYLQNEDTHNIPVVAVAAPDAKIQFNSLGNYLARAWSPEGGCHICDEEKLDLSTIPSSELPIVQLSIFINQPTPFLEVFFERIAKLNYPKDRIHLTTHCFFEQQQKYADAFNVTHGQSYRSVKVIDAKIFEDEKSAFEEAVSLCLSDETCSYLFYVDATVQFTEPETLRHLMAANRSVIAPMVTRRGKFWSSFWGDVSDDGGYVRSNDYFSIVERTKTGIWNVPLIGSALLMKRHAAAEITSSLGEEYYLYNAISGAALEKNIFLYVDNRIHFGHLTNPENTTLEHLHNDLWELFTNPLDWEERYIHPEYHKWVSDSVKLGDFEQPCPDVFWVPLMSETFCKQLVEEMEKFGQWSDGSNYDTRLEGGYENVPTRDIHMRQVGWEEHWLTILRTYVHPLQVKLFEGYSDKVCPHSHFRFSFILTQLKRPSAPWARMNFVVRYHPNEQPFLRNHHDAATYTLDMALNRAHIDYEGGGVRFKRYNCTLVDTRVGWPLIFPGRLTHLHEGLEVTSGIRYIFVTFVNP</sequence>
<evidence type="ECO:0000313" key="9">
    <source>
        <dbReference type="WBParaSite" id="SSLN_0000559801-mRNA-1"/>
    </source>
</evidence>
<dbReference type="SMART" id="SM00702">
    <property type="entry name" value="P4Hc"/>
    <property type="match status" value="1"/>
</dbReference>
<dbReference type="GO" id="GO:0008475">
    <property type="term" value="F:procollagen-lysine 5-dioxygenase activity"/>
    <property type="evidence" value="ECO:0007669"/>
    <property type="project" value="TreeGrafter"/>
</dbReference>
<feature type="domain" description="Fe2OG dioxygenase" evidence="6">
    <location>
        <begin position="623"/>
        <end position="715"/>
    </location>
</feature>
<reference evidence="7 8" key="2">
    <citation type="submission" date="2018-11" db="EMBL/GenBank/DDBJ databases">
        <authorList>
            <consortium name="Pathogen Informatics"/>
        </authorList>
    </citation>
    <scope>NUCLEOTIDE SEQUENCE [LARGE SCALE GENOMIC DNA]</scope>
    <source>
        <strain evidence="7 8">NST_G2</strain>
    </source>
</reference>
<dbReference type="InterPro" id="IPR050757">
    <property type="entry name" value="Collagen_mod_GT25"/>
</dbReference>
<accession>A0A183SMH1</accession>
<evidence type="ECO:0000256" key="3">
    <source>
        <dbReference type="ARBA" id="ARBA00022964"/>
    </source>
</evidence>
<evidence type="ECO:0000259" key="6">
    <source>
        <dbReference type="PROSITE" id="PS51471"/>
    </source>
</evidence>
<evidence type="ECO:0000313" key="7">
    <source>
        <dbReference type="EMBL" id="VDL91804.1"/>
    </source>
</evidence>
<evidence type="ECO:0000256" key="2">
    <source>
        <dbReference type="ARBA" id="ARBA00022723"/>
    </source>
</evidence>
<dbReference type="Pfam" id="PF25342">
    <property type="entry name" value="GT_PLOD"/>
    <property type="match status" value="1"/>
</dbReference>
<keyword evidence="5" id="KW-0408">Iron</keyword>
<protein>
    <submittedName>
        <fullName evidence="9">Procollagen-lysine,2-oxoglutarate 5-dioxygenase 1</fullName>
    </submittedName>
</protein>
<evidence type="ECO:0000256" key="1">
    <source>
        <dbReference type="ARBA" id="ARBA00001961"/>
    </source>
</evidence>
<evidence type="ECO:0000313" key="8">
    <source>
        <dbReference type="Proteomes" id="UP000275846"/>
    </source>
</evidence>
<dbReference type="PANTHER" id="PTHR10730:SF45">
    <property type="entry name" value="PROCOLLAGEN-LYSINE,2-OXOGLUTARATE 5-DIOXYGENASE"/>
    <property type="match status" value="1"/>
</dbReference>
<organism evidence="9">
    <name type="scientific">Schistocephalus solidus</name>
    <name type="common">Tapeworm</name>
    <dbReference type="NCBI Taxonomy" id="70667"/>
    <lineage>
        <taxon>Eukaryota</taxon>
        <taxon>Metazoa</taxon>
        <taxon>Spiralia</taxon>
        <taxon>Lophotrochozoa</taxon>
        <taxon>Platyhelminthes</taxon>
        <taxon>Cestoda</taxon>
        <taxon>Eucestoda</taxon>
        <taxon>Diphyllobothriidea</taxon>
        <taxon>Diphyllobothriidae</taxon>
        <taxon>Schistocephalus</taxon>
    </lineage>
</organism>
<dbReference type="GO" id="GO:0005783">
    <property type="term" value="C:endoplasmic reticulum"/>
    <property type="evidence" value="ECO:0007669"/>
    <property type="project" value="TreeGrafter"/>
</dbReference>
<dbReference type="InterPro" id="IPR005123">
    <property type="entry name" value="Oxoglu/Fe-dep_dioxygenase_dom"/>
</dbReference>
<keyword evidence="8" id="KW-1185">Reference proteome</keyword>
<dbReference type="GO" id="GO:0005506">
    <property type="term" value="F:iron ion binding"/>
    <property type="evidence" value="ECO:0007669"/>
    <property type="project" value="InterPro"/>
</dbReference>
<reference evidence="9" key="1">
    <citation type="submission" date="2016-06" db="UniProtKB">
        <authorList>
            <consortium name="WormBaseParasite"/>
        </authorList>
    </citation>
    <scope>IDENTIFICATION</scope>
</reference>
<evidence type="ECO:0000256" key="4">
    <source>
        <dbReference type="ARBA" id="ARBA00023002"/>
    </source>
</evidence>
<dbReference type="GO" id="GO:0031418">
    <property type="term" value="F:L-ascorbic acid binding"/>
    <property type="evidence" value="ECO:0007669"/>
    <property type="project" value="InterPro"/>
</dbReference>
<dbReference type="OrthoDB" id="69177at2759"/>
<dbReference type="InterPro" id="IPR057589">
    <property type="entry name" value="GT_PLOD"/>
</dbReference>
<dbReference type="PANTHER" id="PTHR10730">
    <property type="entry name" value="PROCOLLAGEN-LYSINE,2-OXOGLUTARATE 5-DIOXYGENASE/GLYCOSYLTRANSFERASE 25 FAMILY MEMBER"/>
    <property type="match status" value="1"/>
</dbReference>
<dbReference type="InterPro" id="IPR006620">
    <property type="entry name" value="Pro_4_hyd_alph"/>
</dbReference>
<gene>
    <name evidence="7" type="ORF">SSLN_LOCUS5419</name>
</gene>
<keyword evidence="2" id="KW-0479">Metal-binding</keyword>
<evidence type="ECO:0000256" key="5">
    <source>
        <dbReference type="ARBA" id="ARBA00023004"/>
    </source>
</evidence>
<keyword evidence="4" id="KW-0560">Oxidoreductase</keyword>
<dbReference type="WBParaSite" id="SSLN_0000559801-mRNA-1">
    <property type="protein sequence ID" value="SSLN_0000559801-mRNA-1"/>
    <property type="gene ID" value="SSLN_0000559801"/>
</dbReference>
<dbReference type="STRING" id="70667.A0A183SMH1"/>